<dbReference type="GO" id="GO:0005886">
    <property type="term" value="C:plasma membrane"/>
    <property type="evidence" value="ECO:0007669"/>
    <property type="project" value="UniProtKB-SubCell"/>
</dbReference>
<dbReference type="OrthoDB" id="5185234at2"/>
<dbReference type="Proteomes" id="UP000306985">
    <property type="component" value="Unassembled WGS sequence"/>
</dbReference>
<protein>
    <submittedName>
        <fullName evidence="8">Pilus assembly protein TadB</fullName>
    </submittedName>
</protein>
<sequence length="262" mass="27868">MRRTTLADRIAPYLSDAPPPSRLLTGDPSTGTRSALVVLLRPFVRDTGRLIDRLLGGRQSVEQRLAALGSSQTVDGFRVEQVLWGAMGAGGAIALSLLAVLFGQSNPLALLLVIVVAAVSGVLARDWWLTREVERQDREILAEFPVIAEMLALAVAAGEGPIGALDRITTLAHGPLIDQLSSVLASARSGTPLLTALSDLRDRTRLEPLARFVDGMAVAIERGTPLSDVLRAQAADARAAAKRELLEAGGRREIAMMMPVNS</sequence>
<feature type="transmembrane region" description="Helical" evidence="6">
    <location>
        <begin position="82"/>
        <end position="102"/>
    </location>
</feature>
<dbReference type="PANTHER" id="PTHR35007">
    <property type="entry name" value="INTEGRAL MEMBRANE PROTEIN-RELATED"/>
    <property type="match status" value="1"/>
</dbReference>
<dbReference type="AlphaFoldDB" id="A0A4U6QQ79"/>
<name>A0A4U6QQ79_9ACTN</name>
<evidence type="ECO:0000256" key="5">
    <source>
        <dbReference type="ARBA" id="ARBA00023136"/>
    </source>
</evidence>
<keyword evidence="3 6" id="KW-0812">Transmembrane</keyword>
<accession>A0A4U6QQ79</accession>
<comment type="caution">
    <text evidence="8">The sequence shown here is derived from an EMBL/GenBank/DDBJ whole genome shotgun (WGS) entry which is preliminary data.</text>
</comment>
<feature type="transmembrane region" description="Helical" evidence="6">
    <location>
        <begin position="108"/>
        <end position="128"/>
    </location>
</feature>
<keyword evidence="5 6" id="KW-0472">Membrane</keyword>
<evidence type="ECO:0000256" key="2">
    <source>
        <dbReference type="ARBA" id="ARBA00022475"/>
    </source>
</evidence>
<evidence type="ECO:0000313" key="9">
    <source>
        <dbReference type="Proteomes" id="UP000306985"/>
    </source>
</evidence>
<dbReference type="Pfam" id="PF00482">
    <property type="entry name" value="T2SSF"/>
    <property type="match status" value="1"/>
</dbReference>
<evidence type="ECO:0000256" key="1">
    <source>
        <dbReference type="ARBA" id="ARBA00004651"/>
    </source>
</evidence>
<proteinExistence type="predicted"/>
<dbReference type="EMBL" id="SZZH01000001">
    <property type="protein sequence ID" value="TKV62216.1"/>
    <property type="molecule type" value="Genomic_DNA"/>
</dbReference>
<organism evidence="8 9">
    <name type="scientific">Nakamurella flava</name>
    <dbReference type="NCBI Taxonomy" id="2576308"/>
    <lineage>
        <taxon>Bacteria</taxon>
        <taxon>Bacillati</taxon>
        <taxon>Actinomycetota</taxon>
        <taxon>Actinomycetes</taxon>
        <taxon>Nakamurellales</taxon>
        <taxon>Nakamurellaceae</taxon>
        <taxon>Nakamurella</taxon>
    </lineage>
</organism>
<keyword evidence="9" id="KW-1185">Reference proteome</keyword>
<reference evidence="8 9" key="1">
    <citation type="submission" date="2019-05" db="EMBL/GenBank/DDBJ databases">
        <title>Nakamurella sp. N5BH11, whole genome shotgun sequence.</title>
        <authorList>
            <person name="Tuo L."/>
        </authorList>
    </citation>
    <scope>NUCLEOTIDE SEQUENCE [LARGE SCALE GENOMIC DNA]</scope>
    <source>
        <strain evidence="8 9">N5BH11</strain>
    </source>
</reference>
<evidence type="ECO:0000313" key="8">
    <source>
        <dbReference type="EMBL" id="TKV62216.1"/>
    </source>
</evidence>
<keyword evidence="4 6" id="KW-1133">Transmembrane helix</keyword>
<evidence type="ECO:0000256" key="6">
    <source>
        <dbReference type="SAM" id="Phobius"/>
    </source>
</evidence>
<gene>
    <name evidence="8" type="ORF">FDO65_06980</name>
</gene>
<evidence type="ECO:0000256" key="4">
    <source>
        <dbReference type="ARBA" id="ARBA00022989"/>
    </source>
</evidence>
<keyword evidence="2" id="KW-1003">Cell membrane</keyword>
<evidence type="ECO:0000259" key="7">
    <source>
        <dbReference type="Pfam" id="PF00482"/>
    </source>
</evidence>
<dbReference type="PANTHER" id="PTHR35007:SF2">
    <property type="entry name" value="PILUS ASSEMBLE PROTEIN"/>
    <property type="match status" value="1"/>
</dbReference>
<feature type="domain" description="Type II secretion system protein GspF" evidence="7">
    <location>
        <begin position="149"/>
        <end position="260"/>
    </location>
</feature>
<dbReference type="InterPro" id="IPR018076">
    <property type="entry name" value="T2SS_GspF_dom"/>
</dbReference>
<evidence type="ECO:0000256" key="3">
    <source>
        <dbReference type="ARBA" id="ARBA00022692"/>
    </source>
</evidence>
<comment type="subcellular location">
    <subcellularLocation>
        <location evidence="1">Cell membrane</location>
        <topology evidence="1">Multi-pass membrane protein</topology>
    </subcellularLocation>
</comment>